<name>A0A3L8DYL0_OOCBI</name>
<comment type="caution">
    <text evidence="2">The sequence shown here is derived from an EMBL/GenBank/DDBJ whole genome shotgun (WGS) entry which is preliminary data.</text>
</comment>
<feature type="region of interest" description="Disordered" evidence="1">
    <location>
        <begin position="55"/>
        <end position="74"/>
    </location>
</feature>
<evidence type="ECO:0000256" key="1">
    <source>
        <dbReference type="SAM" id="MobiDB-lite"/>
    </source>
</evidence>
<sequence>MEQLTRKHSDDWDNKLYHATIDAVDVGQSVKIHFKPKSDVPNTFHKVDDRIAQHANTSELNIQSQKKNANTENDSFADKESILLCDSNSENDTIKVNKTGQSEMSSTEENLVEELLFDANTGIQIDPIKITDLTEVLTSTSTETAFESKSVSAESTFAKQTSSSSDSETLSYFQSPSLSSSRAFLNAWDLTGESETGDKLTEIVNESIELAKNLYNTSVYAVISDKASAMLKMGRSVEIWYKNVKSLLFDDDFADEVREYISLFDPICELINRTQSTSCFAAEATHLWLNLRFPEKFDHLLPKLEHRKHMALNVYSVSSFYLHPIYNNDAESRLSIKQIEKIHDFVLENLDATGLSDLHTFKEKAGVFKTFTK</sequence>
<dbReference type="EMBL" id="QOIP01000002">
    <property type="protein sequence ID" value="RLU25541.1"/>
    <property type="molecule type" value="Genomic_DNA"/>
</dbReference>
<protein>
    <submittedName>
        <fullName evidence="2">Uncharacterized protein</fullName>
    </submittedName>
</protein>
<reference evidence="2" key="2">
    <citation type="submission" date="2018-07" db="EMBL/GenBank/DDBJ databases">
        <authorList>
            <person name="Mckenzie S.K."/>
            <person name="Kronauer D.J.C."/>
        </authorList>
    </citation>
    <scope>NUCLEOTIDE SEQUENCE</scope>
    <source>
        <strain evidence="2">Clonal line C1</strain>
    </source>
</reference>
<accession>A0A3L8DYL0</accession>
<reference evidence="2" key="1">
    <citation type="journal article" date="2018" name="Genome Res.">
        <title>The genomic architecture and molecular evolution of ant odorant receptors.</title>
        <authorList>
            <person name="McKenzie S.K."/>
            <person name="Kronauer D.J.C."/>
        </authorList>
    </citation>
    <scope>NUCLEOTIDE SEQUENCE [LARGE SCALE GENOMIC DNA]</scope>
    <source>
        <strain evidence="2">Clonal line C1</strain>
    </source>
</reference>
<organism evidence="2">
    <name type="scientific">Ooceraea biroi</name>
    <name type="common">Clonal raider ant</name>
    <name type="synonym">Cerapachys biroi</name>
    <dbReference type="NCBI Taxonomy" id="2015173"/>
    <lineage>
        <taxon>Eukaryota</taxon>
        <taxon>Metazoa</taxon>
        <taxon>Ecdysozoa</taxon>
        <taxon>Arthropoda</taxon>
        <taxon>Hexapoda</taxon>
        <taxon>Insecta</taxon>
        <taxon>Pterygota</taxon>
        <taxon>Neoptera</taxon>
        <taxon>Endopterygota</taxon>
        <taxon>Hymenoptera</taxon>
        <taxon>Apocrita</taxon>
        <taxon>Aculeata</taxon>
        <taxon>Formicoidea</taxon>
        <taxon>Formicidae</taxon>
        <taxon>Dorylinae</taxon>
        <taxon>Ooceraea</taxon>
    </lineage>
</organism>
<gene>
    <name evidence="2" type="ORF">DMN91_001697</name>
</gene>
<dbReference type="Proteomes" id="UP000279307">
    <property type="component" value="Chromosome 2"/>
</dbReference>
<evidence type="ECO:0000313" key="2">
    <source>
        <dbReference type="EMBL" id="RLU25541.1"/>
    </source>
</evidence>
<dbReference type="AlphaFoldDB" id="A0A3L8DYL0"/>
<proteinExistence type="predicted"/>